<dbReference type="Proteomes" id="UP001302349">
    <property type="component" value="Chromosome"/>
</dbReference>
<keyword evidence="1 5" id="KW-0963">Cytoplasm</keyword>
<evidence type="ECO:0000256" key="5">
    <source>
        <dbReference type="HAMAP-Rule" id="MF_00014"/>
    </source>
</evidence>
<dbReference type="PANTHER" id="PTHR33692">
    <property type="entry name" value="RIBOSOME MATURATION FACTOR RIMM"/>
    <property type="match status" value="1"/>
</dbReference>
<evidence type="ECO:0000256" key="3">
    <source>
        <dbReference type="ARBA" id="ARBA00022552"/>
    </source>
</evidence>
<keyword evidence="3 5" id="KW-0698">rRNA processing</keyword>
<evidence type="ECO:0000256" key="1">
    <source>
        <dbReference type="ARBA" id="ARBA00022490"/>
    </source>
</evidence>
<dbReference type="InterPro" id="IPR036976">
    <property type="entry name" value="RimM_N_sf"/>
</dbReference>
<dbReference type="InterPro" id="IPR002676">
    <property type="entry name" value="RimM_N"/>
</dbReference>
<comment type="similarity">
    <text evidence="5">Belongs to the RimM family.</text>
</comment>
<protein>
    <recommendedName>
        <fullName evidence="5">Ribosome maturation factor RimM</fullName>
    </recommendedName>
</protein>
<dbReference type="InterPro" id="IPR011033">
    <property type="entry name" value="PRC_barrel-like_sf"/>
</dbReference>
<comment type="function">
    <text evidence="5">An accessory protein needed during the final step in the assembly of 30S ribosomal subunit, possibly for assembly of the head region. Essential for efficient processing of 16S rRNA. May be needed both before and after RbfA during the maturation of 16S rRNA. It has affinity for free ribosomal 30S subunits but not for 70S ribosomes.</text>
</comment>
<dbReference type="Gene3D" id="2.30.30.240">
    <property type="entry name" value="PRC-barrel domain"/>
    <property type="match status" value="1"/>
</dbReference>
<dbReference type="Pfam" id="PF24986">
    <property type="entry name" value="PRC_RimM"/>
    <property type="match status" value="1"/>
</dbReference>
<dbReference type="EMBL" id="CP136051">
    <property type="protein sequence ID" value="WOK06746.1"/>
    <property type="molecule type" value="Genomic_DNA"/>
</dbReference>
<evidence type="ECO:0000313" key="8">
    <source>
        <dbReference type="EMBL" id="WOK06746.1"/>
    </source>
</evidence>
<dbReference type="InterPro" id="IPR011961">
    <property type="entry name" value="RimM"/>
</dbReference>
<organism evidence="8 9">
    <name type="scientific">Imperialibacter roseus</name>
    <dbReference type="NCBI Taxonomy" id="1324217"/>
    <lineage>
        <taxon>Bacteria</taxon>
        <taxon>Pseudomonadati</taxon>
        <taxon>Bacteroidota</taxon>
        <taxon>Cytophagia</taxon>
        <taxon>Cytophagales</taxon>
        <taxon>Flammeovirgaceae</taxon>
        <taxon>Imperialibacter</taxon>
    </lineage>
</organism>
<feature type="domain" description="RimM N-terminal" evidence="6">
    <location>
        <begin position="20"/>
        <end position="65"/>
    </location>
</feature>
<comment type="subcellular location">
    <subcellularLocation>
        <location evidence="5">Cytoplasm</location>
    </subcellularLocation>
</comment>
<feature type="domain" description="Ribosome maturation factor RimM PRC barrel" evidence="7">
    <location>
        <begin position="78"/>
        <end position="143"/>
    </location>
</feature>
<dbReference type="PANTHER" id="PTHR33692:SF1">
    <property type="entry name" value="RIBOSOME MATURATION FACTOR RIMM"/>
    <property type="match status" value="1"/>
</dbReference>
<name>A0ABZ0IQB2_9BACT</name>
<dbReference type="Pfam" id="PF01782">
    <property type="entry name" value="RimM"/>
    <property type="match status" value="1"/>
</dbReference>
<comment type="subunit">
    <text evidence="5">Binds ribosomal protein uS19.</text>
</comment>
<keyword evidence="9" id="KW-1185">Reference proteome</keyword>
<evidence type="ECO:0000259" key="7">
    <source>
        <dbReference type="Pfam" id="PF24986"/>
    </source>
</evidence>
<proteinExistence type="inferred from homology"/>
<accession>A0ABZ0IQB2</accession>
<evidence type="ECO:0000259" key="6">
    <source>
        <dbReference type="Pfam" id="PF01782"/>
    </source>
</evidence>
<dbReference type="InterPro" id="IPR056792">
    <property type="entry name" value="PRC_RimM"/>
</dbReference>
<sequence length="150" mass="16495">MDRFGRPWALQKSGISSVVNQQRIGSFFLEHWSLNGKKAIARFDEVRSLDAAEKLAGTEVYLPESSLPELSEGQYFFHNLVGLEAVEEGKVLGTISNILNFPGHDVLAIDCQGKEVLVPISDNIIKAVDLKAKSVTLQLPPGLLDIYLDS</sequence>
<comment type="domain">
    <text evidence="5">The PRC barrel domain binds ribosomal protein uS19.</text>
</comment>
<dbReference type="InterPro" id="IPR009000">
    <property type="entry name" value="Transl_B-barrel_sf"/>
</dbReference>
<reference evidence="8 9" key="1">
    <citation type="journal article" date="2023" name="Microbiol. Resour. Announc.">
        <title>Complete Genome Sequence of Imperialibacter roseus strain P4T.</title>
        <authorList>
            <person name="Tizabi D.R."/>
            <person name="Bachvaroff T."/>
            <person name="Hill R.T."/>
        </authorList>
    </citation>
    <scope>NUCLEOTIDE SEQUENCE [LARGE SCALE GENOMIC DNA]</scope>
    <source>
        <strain evidence="8 9">P4T</strain>
    </source>
</reference>
<dbReference type="SUPFAM" id="SSF50447">
    <property type="entry name" value="Translation proteins"/>
    <property type="match status" value="1"/>
</dbReference>
<keyword evidence="2 5" id="KW-0690">Ribosome biogenesis</keyword>
<dbReference type="HAMAP" id="MF_00014">
    <property type="entry name" value="Ribosome_mat_RimM"/>
    <property type="match status" value="1"/>
</dbReference>
<keyword evidence="4 5" id="KW-0143">Chaperone</keyword>
<dbReference type="NCBIfam" id="TIGR02273">
    <property type="entry name" value="16S_RimM"/>
    <property type="match status" value="1"/>
</dbReference>
<gene>
    <name evidence="5 8" type="primary">rimM</name>
    <name evidence="8" type="ORF">RT717_27125</name>
</gene>
<evidence type="ECO:0000256" key="2">
    <source>
        <dbReference type="ARBA" id="ARBA00022517"/>
    </source>
</evidence>
<dbReference type="SUPFAM" id="SSF50346">
    <property type="entry name" value="PRC-barrel domain"/>
    <property type="match status" value="1"/>
</dbReference>
<evidence type="ECO:0000256" key="4">
    <source>
        <dbReference type="ARBA" id="ARBA00023186"/>
    </source>
</evidence>
<evidence type="ECO:0000313" key="9">
    <source>
        <dbReference type="Proteomes" id="UP001302349"/>
    </source>
</evidence>
<dbReference type="Gene3D" id="2.40.30.60">
    <property type="entry name" value="RimM"/>
    <property type="match status" value="1"/>
</dbReference>